<dbReference type="PIRSF" id="PIRSF021308">
    <property type="entry name" value="UCP021308"/>
    <property type="match status" value="1"/>
</dbReference>
<gene>
    <name evidence="2" type="ORF">SAMN05660703_2351</name>
</gene>
<reference evidence="3" key="1">
    <citation type="submission" date="2017-04" db="EMBL/GenBank/DDBJ databases">
        <authorList>
            <person name="Varghese N."/>
            <person name="Submissions S."/>
        </authorList>
    </citation>
    <scope>NUCLEOTIDE SEQUENCE [LARGE SCALE GENOMIC DNA]</scope>
    <source>
        <strain evidence="3">DSM 21164</strain>
    </source>
</reference>
<evidence type="ECO:0000313" key="2">
    <source>
        <dbReference type="EMBL" id="SMC71384.1"/>
    </source>
</evidence>
<evidence type="ECO:0000259" key="1">
    <source>
        <dbReference type="Pfam" id="PF08818"/>
    </source>
</evidence>
<dbReference type="Gene3D" id="3.40.5.90">
    <property type="entry name" value="CDGSH iron-sulfur domain, mitoNEET-type"/>
    <property type="match status" value="1"/>
</dbReference>
<dbReference type="OrthoDB" id="214150at2"/>
<proteinExistence type="predicted"/>
<dbReference type="InterPro" id="IPR042216">
    <property type="entry name" value="MitoNEET_CISD"/>
</dbReference>
<dbReference type="SUPFAM" id="SSF159888">
    <property type="entry name" value="YdhG-like"/>
    <property type="match status" value="1"/>
</dbReference>
<organism evidence="2 3">
    <name type="scientific">Cellulophaga tyrosinoxydans</name>
    <dbReference type="NCBI Taxonomy" id="504486"/>
    <lineage>
        <taxon>Bacteria</taxon>
        <taxon>Pseudomonadati</taxon>
        <taxon>Bacteroidota</taxon>
        <taxon>Flavobacteriia</taxon>
        <taxon>Flavobacteriales</taxon>
        <taxon>Flavobacteriaceae</taxon>
        <taxon>Cellulophaga</taxon>
    </lineage>
</organism>
<dbReference type="Proteomes" id="UP000192360">
    <property type="component" value="Unassembled WGS sequence"/>
</dbReference>
<dbReference type="Pfam" id="PF13376">
    <property type="entry name" value="OmdA"/>
    <property type="match status" value="1"/>
</dbReference>
<dbReference type="Gene3D" id="3.90.1150.200">
    <property type="match status" value="1"/>
</dbReference>
<dbReference type="EMBL" id="FWXO01000004">
    <property type="protein sequence ID" value="SMC71384.1"/>
    <property type="molecule type" value="Genomic_DNA"/>
</dbReference>
<feature type="domain" description="YdhG-like" evidence="1">
    <location>
        <begin position="15"/>
        <end position="112"/>
    </location>
</feature>
<dbReference type="RefSeq" id="WP_084061685.1">
    <property type="nucleotide sequence ID" value="NZ_FWXO01000004.1"/>
</dbReference>
<keyword evidence="3" id="KW-1185">Reference proteome</keyword>
<evidence type="ECO:0000313" key="3">
    <source>
        <dbReference type="Proteomes" id="UP000192360"/>
    </source>
</evidence>
<protein>
    <submittedName>
        <fullName evidence="2">Uncharacterized conserved protein YdeI, YjbR/CyaY-like superfamily, DUF1801 family</fullName>
    </submittedName>
</protein>
<dbReference type="InterPro" id="IPR016786">
    <property type="entry name" value="YdeI_bac"/>
</dbReference>
<dbReference type="InterPro" id="IPR014922">
    <property type="entry name" value="YdhG-like"/>
</dbReference>
<dbReference type="Pfam" id="PF08818">
    <property type="entry name" value="DUF1801"/>
    <property type="match status" value="1"/>
</dbReference>
<sequence length="212" mass="24788">MNSKVDDFINQNEKWQQEFILLRRLLLDCLFTEEIKWGKPCYTYNRKNCIILYSPKDYCALGFMKGSLMKDTENLLVKPGENSQSSRYMKFLNIEEIHAKTPIIKAYLFEAIAIEKSGIEVDFKAKNNLTFPEELLHFFDKDPAYKEAFFSLTPGRQRAYNLHFCGAKQSQTKITRIQKYRDRILSGKGINDCICGYSKRMPQCDGSHKNYV</sequence>
<dbReference type="AlphaFoldDB" id="A0A1W2BEY0"/>
<name>A0A1W2BEY0_9FLAO</name>
<accession>A0A1W2BEY0</accession>